<proteinExistence type="predicted"/>
<sequence>MMKSRLKYFMLNKALDFKRSFMENIEFDQEGIWVKEDSAENRGVFISRILDSQEAKMEWHRLVLKVEGENNAPYRITVYAADDLTRHSKGEPIHIKEVLNASDMNLETKQKWMKPFEQRVETSKKDILLHGISGRYLWFMIEMYRQADTVMKFESMKIYFPRQSWISYLPELYEGADKNTFLERYLAVFQSLYEDMKDAVREFPFRLDVESSSKDFLMWLAGWIDIADSYMWSQEQLRRLLTDGVYLYKIRGTRKGVLEFVKLYTGGEAYLVEYHQLEPFMKLEIQTKLLKQLYGNEPCTMFVVVKEKEVPTIREYKTLLRIIEEVKPAQMELKLIVVKPYIFLDGHSYMGINSVLGSFRPFALDGQALVSFTAIGSNCADINSESEER</sequence>
<dbReference type="OrthoDB" id="370073at2"/>
<dbReference type="RefSeq" id="WP_092564013.1">
    <property type="nucleotide sequence ID" value="NZ_FOYZ01000021.1"/>
</dbReference>
<dbReference type="STRING" id="37658.SAMN05661086_03557"/>
<protein>
    <submittedName>
        <fullName evidence="1">Phage tail protein domain-containing protein</fullName>
    </submittedName>
</protein>
<dbReference type="EMBL" id="FOYZ01000021">
    <property type="protein sequence ID" value="SFS06849.1"/>
    <property type="molecule type" value="Genomic_DNA"/>
</dbReference>
<name>A0A1I6LTS3_9FIRM</name>
<keyword evidence="2" id="KW-1185">Reference proteome</keyword>
<dbReference type="NCBIfam" id="TIGR02242">
    <property type="entry name" value="tail_TIGR02242"/>
    <property type="match status" value="1"/>
</dbReference>
<dbReference type="AlphaFoldDB" id="A0A1I6LTS3"/>
<accession>A0A1I6LTS3</accession>
<dbReference type="Pfam" id="PF09684">
    <property type="entry name" value="Tail_P2_I"/>
    <property type="match status" value="1"/>
</dbReference>
<dbReference type="InterPro" id="IPR011748">
    <property type="entry name" value="Unchr_phage_tail-like"/>
</dbReference>
<dbReference type="InterPro" id="IPR006521">
    <property type="entry name" value="Tail_protein_I"/>
</dbReference>
<gene>
    <name evidence="1" type="ORF">SAMN05661086_03557</name>
</gene>
<evidence type="ECO:0000313" key="1">
    <source>
        <dbReference type="EMBL" id="SFS06849.1"/>
    </source>
</evidence>
<evidence type="ECO:0000313" key="2">
    <source>
        <dbReference type="Proteomes" id="UP000199659"/>
    </source>
</evidence>
<organism evidence="1 2">
    <name type="scientific">Anaeromicropila populeti</name>
    <dbReference type="NCBI Taxonomy" id="37658"/>
    <lineage>
        <taxon>Bacteria</taxon>
        <taxon>Bacillati</taxon>
        <taxon>Bacillota</taxon>
        <taxon>Clostridia</taxon>
        <taxon>Lachnospirales</taxon>
        <taxon>Lachnospiraceae</taxon>
        <taxon>Anaeromicropila</taxon>
    </lineage>
</organism>
<reference evidence="1 2" key="1">
    <citation type="submission" date="2016-10" db="EMBL/GenBank/DDBJ databases">
        <authorList>
            <person name="de Groot N.N."/>
        </authorList>
    </citation>
    <scope>NUCLEOTIDE SEQUENCE [LARGE SCALE GENOMIC DNA]</scope>
    <source>
        <strain evidence="1 2">743A</strain>
    </source>
</reference>
<dbReference type="Proteomes" id="UP000199659">
    <property type="component" value="Unassembled WGS sequence"/>
</dbReference>